<comment type="similarity">
    <text evidence="3">Belongs to the cytochrome P450 family.</text>
</comment>
<comment type="cofactor">
    <cofactor evidence="2">
        <name>heme</name>
        <dbReference type="ChEBI" id="CHEBI:30413"/>
    </cofactor>
</comment>
<dbReference type="Proteomes" id="UP001172457">
    <property type="component" value="Chromosome 3"/>
</dbReference>
<dbReference type="PROSITE" id="PS00086">
    <property type="entry name" value="CYTOCHROME_P450"/>
    <property type="match status" value="1"/>
</dbReference>
<keyword evidence="4" id="KW-1133">Transmembrane helix</keyword>
<dbReference type="PRINTS" id="PR00463">
    <property type="entry name" value="EP450I"/>
</dbReference>
<proteinExistence type="inferred from homology"/>
<dbReference type="InterPro" id="IPR002401">
    <property type="entry name" value="Cyt_P450_E_grp-I"/>
</dbReference>
<gene>
    <name evidence="5" type="ORF">OSB04_010176</name>
</gene>
<keyword evidence="1 3" id="KW-0560">Oxidoreductase</keyword>
<evidence type="ECO:0008006" key="7">
    <source>
        <dbReference type="Google" id="ProtNLM"/>
    </source>
</evidence>
<keyword evidence="4" id="KW-0812">Transmembrane</keyword>
<accession>A0AA38WBN3</accession>
<name>A0AA38WBN3_9ASTR</name>
<dbReference type="PRINTS" id="PR00385">
    <property type="entry name" value="P450"/>
</dbReference>
<evidence type="ECO:0000313" key="6">
    <source>
        <dbReference type="Proteomes" id="UP001172457"/>
    </source>
</evidence>
<dbReference type="GO" id="GO:0020037">
    <property type="term" value="F:heme binding"/>
    <property type="evidence" value="ECO:0007669"/>
    <property type="project" value="InterPro"/>
</dbReference>
<reference evidence="5" key="1">
    <citation type="submission" date="2023-03" db="EMBL/GenBank/DDBJ databases">
        <title>Chromosome-scale reference genome and RAD-based genetic map of yellow starthistle (Centaurea solstitialis) reveal putative structural variation and QTLs associated with invader traits.</title>
        <authorList>
            <person name="Reatini B."/>
            <person name="Cang F.A."/>
            <person name="Jiang Q."/>
            <person name="Mckibben M.T.W."/>
            <person name="Barker M.S."/>
            <person name="Rieseberg L.H."/>
            <person name="Dlugosch K.M."/>
        </authorList>
    </citation>
    <scope>NUCLEOTIDE SEQUENCE</scope>
    <source>
        <strain evidence="5">CAN-66</strain>
        <tissue evidence="5">Leaf</tissue>
    </source>
</reference>
<dbReference type="InterPro" id="IPR036396">
    <property type="entry name" value="Cyt_P450_sf"/>
</dbReference>
<evidence type="ECO:0000256" key="4">
    <source>
        <dbReference type="SAM" id="Phobius"/>
    </source>
</evidence>
<evidence type="ECO:0000256" key="1">
    <source>
        <dbReference type="ARBA" id="ARBA00023002"/>
    </source>
</evidence>
<keyword evidence="6" id="KW-1185">Reference proteome</keyword>
<keyword evidence="3" id="KW-0503">Monooxygenase</keyword>
<dbReference type="PANTHER" id="PTHR47951">
    <property type="entry name" value="OS08G0547900 PROTEIN"/>
    <property type="match status" value="1"/>
</dbReference>
<feature type="transmembrane region" description="Helical" evidence="4">
    <location>
        <begin position="12"/>
        <end position="31"/>
    </location>
</feature>
<dbReference type="EMBL" id="JARYMX010000003">
    <property type="protein sequence ID" value="KAJ9555562.1"/>
    <property type="molecule type" value="Genomic_DNA"/>
</dbReference>
<evidence type="ECO:0000256" key="3">
    <source>
        <dbReference type="RuleBase" id="RU000461"/>
    </source>
</evidence>
<sequence>MTTQLNTNISWWWQVVVFTIIVVILAISWLWSTTTSNGDGPPMPPLPPGPVHLPIIGYLPFLDRNLHTQFTDMARTYGPIFKVRVGSKLHIVINTPDLARAVVRDQDETFANRPLTVAASISTYGGQDIAWSNHNVSWRKLRKVFVHEVLSIKNLEACSGIRRDQVREMIKDIYGKIGTALDLNEIFFSTIAKVLTSMIWQNSLDEEGADYGHLAGVERDIRKEANKLDGIITSVIEDRIKYNSKNNSHDDINDAVGKKDVLQVLLDLKDHATTSVDITIADIKALLTVSFIYPHESSAMKSSFIANDIMVAGPEATTLLIQWTMVEIMQNPEVMKKVQEELAQVVGPSNIVEESHLSKLKYLDATIKETFRLHPVVPLLVPRSPSKTCTGSSILGKSLEFNPERFLAHEAVDKYDFSGNNLNFFPFGSGRRVCAGVPLAEKSQMLILASLLHSFNWSLPKGEELDLSDIFCVTLRKRKPLVAIPSQRLPNTSLYM</sequence>
<dbReference type="PANTHER" id="PTHR47951:SF7">
    <property type="entry name" value="FLAVONOID 3',5'-HYDROXYLASE-LIKE ISOFORM X1"/>
    <property type="match status" value="1"/>
</dbReference>
<dbReference type="InterPro" id="IPR017972">
    <property type="entry name" value="Cyt_P450_CS"/>
</dbReference>
<dbReference type="InterPro" id="IPR001128">
    <property type="entry name" value="Cyt_P450"/>
</dbReference>
<comment type="caution">
    <text evidence="5">The sequence shown here is derived from an EMBL/GenBank/DDBJ whole genome shotgun (WGS) entry which is preliminary data.</text>
</comment>
<dbReference type="GO" id="GO:0004497">
    <property type="term" value="F:monooxygenase activity"/>
    <property type="evidence" value="ECO:0007669"/>
    <property type="project" value="UniProtKB-KW"/>
</dbReference>
<dbReference type="Gene3D" id="1.10.630.10">
    <property type="entry name" value="Cytochrome P450"/>
    <property type="match status" value="1"/>
</dbReference>
<keyword evidence="2 3" id="KW-0408">Iron</keyword>
<evidence type="ECO:0000256" key="2">
    <source>
        <dbReference type="PIRSR" id="PIRSR602401-1"/>
    </source>
</evidence>
<dbReference type="Pfam" id="PF00067">
    <property type="entry name" value="p450"/>
    <property type="match status" value="2"/>
</dbReference>
<dbReference type="AlphaFoldDB" id="A0AA38WBN3"/>
<organism evidence="5 6">
    <name type="scientific">Centaurea solstitialis</name>
    <name type="common">yellow star-thistle</name>
    <dbReference type="NCBI Taxonomy" id="347529"/>
    <lineage>
        <taxon>Eukaryota</taxon>
        <taxon>Viridiplantae</taxon>
        <taxon>Streptophyta</taxon>
        <taxon>Embryophyta</taxon>
        <taxon>Tracheophyta</taxon>
        <taxon>Spermatophyta</taxon>
        <taxon>Magnoliopsida</taxon>
        <taxon>eudicotyledons</taxon>
        <taxon>Gunneridae</taxon>
        <taxon>Pentapetalae</taxon>
        <taxon>asterids</taxon>
        <taxon>campanulids</taxon>
        <taxon>Asterales</taxon>
        <taxon>Asteraceae</taxon>
        <taxon>Carduoideae</taxon>
        <taxon>Cardueae</taxon>
        <taxon>Centaureinae</taxon>
        <taxon>Centaurea</taxon>
    </lineage>
</organism>
<keyword evidence="4" id="KW-0472">Membrane</keyword>
<keyword evidence="2 3" id="KW-0349">Heme</keyword>
<keyword evidence="2 3" id="KW-0479">Metal-binding</keyword>
<evidence type="ECO:0000313" key="5">
    <source>
        <dbReference type="EMBL" id="KAJ9555562.1"/>
    </source>
</evidence>
<feature type="binding site" description="axial binding residue" evidence="2">
    <location>
        <position position="434"/>
    </location>
    <ligand>
        <name>heme</name>
        <dbReference type="ChEBI" id="CHEBI:30413"/>
    </ligand>
    <ligandPart>
        <name>Fe</name>
        <dbReference type="ChEBI" id="CHEBI:18248"/>
    </ligandPart>
</feature>
<dbReference type="GO" id="GO:0016705">
    <property type="term" value="F:oxidoreductase activity, acting on paired donors, with incorporation or reduction of molecular oxygen"/>
    <property type="evidence" value="ECO:0007669"/>
    <property type="project" value="InterPro"/>
</dbReference>
<dbReference type="GO" id="GO:0005506">
    <property type="term" value="F:iron ion binding"/>
    <property type="evidence" value="ECO:0007669"/>
    <property type="project" value="InterPro"/>
</dbReference>
<dbReference type="SUPFAM" id="SSF48264">
    <property type="entry name" value="Cytochrome P450"/>
    <property type="match status" value="1"/>
</dbReference>
<protein>
    <recommendedName>
        <fullName evidence="7">Cytochrome P450</fullName>
    </recommendedName>
</protein>